<proteinExistence type="predicted"/>
<evidence type="ECO:0000313" key="3">
    <source>
        <dbReference type="Proteomes" id="UP000325577"/>
    </source>
</evidence>
<dbReference type="Proteomes" id="UP000325577">
    <property type="component" value="Linkage Group LG16"/>
</dbReference>
<protein>
    <submittedName>
        <fullName evidence="2">Uncharacterized protein</fullName>
    </submittedName>
</protein>
<gene>
    <name evidence="2" type="ORF">F0562_029612</name>
</gene>
<accession>A0A5J5B5S5</accession>
<organism evidence="2 3">
    <name type="scientific">Nyssa sinensis</name>
    <dbReference type="NCBI Taxonomy" id="561372"/>
    <lineage>
        <taxon>Eukaryota</taxon>
        <taxon>Viridiplantae</taxon>
        <taxon>Streptophyta</taxon>
        <taxon>Embryophyta</taxon>
        <taxon>Tracheophyta</taxon>
        <taxon>Spermatophyta</taxon>
        <taxon>Magnoliopsida</taxon>
        <taxon>eudicotyledons</taxon>
        <taxon>Gunneridae</taxon>
        <taxon>Pentapetalae</taxon>
        <taxon>asterids</taxon>
        <taxon>Cornales</taxon>
        <taxon>Nyssaceae</taxon>
        <taxon>Nyssa</taxon>
    </lineage>
</organism>
<sequence>MTIAQIGFKTYKFCEDDGEREKMVQIVERGKNVVRKMWVKRTELEWMENDNGVFMKVEQQKSEGRRILYIPEIDKRKGVAAAAKAFRQIALSKPRRRSRLNPLLRQPQCDNGQTRQ</sequence>
<keyword evidence="3" id="KW-1185">Reference proteome</keyword>
<dbReference type="AlphaFoldDB" id="A0A5J5B5S5"/>
<evidence type="ECO:0000256" key="1">
    <source>
        <dbReference type="SAM" id="MobiDB-lite"/>
    </source>
</evidence>
<dbReference type="EMBL" id="CM018039">
    <property type="protein sequence ID" value="KAA8537162.1"/>
    <property type="molecule type" value="Genomic_DNA"/>
</dbReference>
<name>A0A5J5B5S5_9ASTE</name>
<evidence type="ECO:0000313" key="2">
    <source>
        <dbReference type="EMBL" id="KAA8537162.1"/>
    </source>
</evidence>
<feature type="region of interest" description="Disordered" evidence="1">
    <location>
        <begin position="97"/>
        <end position="116"/>
    </location>
</feature>
<reference evidence="2 3" key="1">
    <citation type="submission" date="2019-09" db="EMBL/GenBank/DDBJ databases">
        <title>A chromosome-level genome assembly of the Chinese tupelo Nyssa sinensis.</title>
        <authorList>
            <person name="Yang X."/>
            <person name="Kang M."/>
            <person name="Yang Y."/>
            <person name="Xiong H."/>
            <person name="Wang M."/>
            <person name="Zhang Z."/>
            <person name="Wang Z."/>
            <person name="Wu H."/>
            <person name="Ma T."/>
            <person name="Liu J."/>
            <person name="Xi Z."/>
        </authorList>
    </citation>
    <scope>NUCLEOTIDE SEQUENCE [LARGE SCALE GENOMIC DNA]</scope>
    <source>
        <strain evidence="2">J267</strain>
        <tissue evidence="2">Leaf</tissue>
    </source>
</reference>